<keyword evidence="1" id="KW-0472">Membrane</keyword>
<reference evidence="2 3" key="1">
    <citation type="submission" date="2020-03" db="EMBL/GenBank/DDBJ databases">
        <title>Genomic Encyclopedia of Type Strains, Phase IV (KMG-IV): sequencing the most valuable type-strain genomes for metagenomic binning, comparative biology and taxonomic classification.</title>
        <authorList>
            <person name="Goeker M."/>
        </authorList>
    </citation>
    <scope>NUCLEOTIDE SEQUENCE [LARGE SCALE GENOMIC DNA]</scope>
    <source>
        <strain evidence="2 3">DSM 102865</strain>
    </source>
</reference>
<evidence type="ECO:0000313" key="2">
    <source>
        <dbReference type="EMBL" id="NIJ52138.1"/>
    </source>
</evidence>
<keyword evidence="1" id="KW-1133">Transmembrane helix</keyword>
<accession>A0ABX0UI22</accession>
<dbReference type="EMBL" id="JAASQJ010000001">
    <property type="protein sequence ID" value="NIJ52138.1"/>
    <property type="molecule type" value="Genomic_DNA"/>
</dbReference>
<sequence>MKRSNIVLIGLFALILIVTVGSNLILKAEYEKMDKTNPLASYTKVTLPAFRYLKLDGKAFAVTQIQPGKNHELRVIAEPQYLKWKLEGDTLHFTYLRDWQKNDMPKEFELRATPTFYIMAPSLDGIVSDGVVLKVNNWDIKKMSVQLNGGAIQFSENKIEDLKLNLNGDVLSKIDEKNSFGNASFYVYDHSTLNIDNDVFQSFEMQVDSSAHISLPGSLLKKFP</sequence>
<gene>
    <name evidence="2" type="ORF">FHS68_001294</name>
</gene>
<evidence type="ECO:0008006" key="4">
    <source>
        <dbReference type="Google" id="ProtNLM"/>
    </source>
</evidence>
<organism evidence="2 3">
    <name type="scientific">Dyadobacter arcticus</name>
    <dbReference type="NCBI Taxonomy" id="1078754"/>
    <lineage>
        <taxon>Bacteria</taxon>
        <taxon>Pseudomonadati</taxon>
        <taxon>Bacteroidota</taxon>
        <taxon>Cytophagia</taxon>
        <taxon>Cytophagales</taxon>
        <taxon>Spirosomataceae</taxon>
        <taxon>Dyadobacter</taxon>
    </lineage>
</organism>
<feature type="transmembrane region" description="Helical" evidence="1">
    <location>
        <begin position="6"/>
        <end position="26"/>
    </location>
</feature>
<protein>
    <recommendedName>
        <fullName evidence="4">Auto-transporter adhesin head GIN domain-containing protein</fullName>
    </recommendedName>
</protein>
<dbReference type="Proteomes" id="UP001179181">
    <property type="component" value="Unassembled WGS sequence"/>
</dbReference>
<dbReference type="RefSeq" id="WP_167268247.1">
    <property type="nucleotide sequence ID" value="NZ_JAASQJ010000001.1"/>
</dbReference>
<name>A0ABX0UI22_9BACT</name>
<comment type="caution">
    <text evidence="2">The sequence shown here is derived from an EMBL/GenBank/DDBJ whole genome shotgun (WGS) entry which is preliminary data.</text>
</comment>
<evidence type="ECO:0000256" key="1">
    <source>
        <dbReference type="SAM" id="Phobius"/>
    </source>
</evidence>
<keyword evidence="3" id="KW-1185">Reference proteome</keyword>
<proteinExistence type="predicted"/>
<dbReference type="Gene3D" id="2.160.20.120">
    <property type="match status" value="1"/>
</dbReference>
<keyword evidence="1" id="KW-0812">Transmembrane</keyword>
<evidence type="ECO:0000313" key="3">
    <source>
        <dbReference type="Proteomes" id="UP001179181"/>
    </source>
</evidence>